<dbReference type="Proteomes" id="UP001401887">
    <property type="component" value="Unassembled WGS sequence"/>
</dbReference>
<keyword evidence="3" id="KW-1185">Reference proteome</keyword>
<proteinExistence type="predicted"/>
<sequence length="388" mass="41530">MTVTNTLPLSARLAALEEKAAPLAGMRAAHADTLAHLAHLNTQIAEAEAAFRILVHLTDHVDRVLSSGDLLAEAPVVDAAPAPVDMPTAVDAETPAHDAPPVVQESPPSSPQEQPQVPPSAPPPANPDDDAEDRDDGEEQAPYRSNMDILTEYAQSLAHGEETTAQEAASATGLLPATVKDYLRTLTKRGVLEKVPGTGTTAVGNPARYRRSGTGKAAVVPPPSGDSSALSDTQPSTRAYILVHLREHVGQEFTAVRIAEDLRLDPAAIREHLQALHRLGTLSASPEEEDGTQWFCYPSPVQVPPPPAAQPTLSPIPDRLNLDERSMYDCLRREEAGLTARVLAARLNWSARRTDKILNILAQGGHIGRNGDRWRVIPAELQDEEGAA</sequence>
<dbReference type="InterPro" id="IPR036390">
    <property type="entry name" value="WH_DNA-bd_sf"/>
</dbReference>
<feature type="compositionally biased region" description="Acidic residues" evidence="1">
    <location>
        <begin position="127"/>
        <end position="139"/>
    </location>
</feature>
<evidence type="ECO:0000313" key="3">
    <source>
        <dbReference type="Proteomes" id="UP001401887"/>
    </source>
</evidence>
<protein>
    <submittedName>
        <fullName evidence="2">Uncharacterized protein</fullName>
    </submittedName>
</protein>
<dbReference type="Gene3D" id="1.10.10.10">
    <property type="entry name" value="Winged helix-like DNA-binding domain superfamily/Winged helix DNA-binding domain"/>
    <property type="match status" value="2"/>
</dbReference>
<feature type="region of interest" description="Disordered" evidence="1">
    <location>
        <begin position="196"/>
        <end position="233"/>
    </location>
</feature>
<dbReference type="SUPFAM" id="SSF46785">
    <property type="entry name" value="Winged helix' DNA-binding domain"/>
    <property type="match status" value="1"/>
</dbReference>
<evidence type="ECO:0000313" key="2">
    <source>
        <dbReference type="EMBL" id="GAA5513616.1"/>
    </source>
</evidence>
<evidence type="ECO:0000256" key="1">
    <source>
        <dbReference type="SAM" id="MobiDB-lite"/>
    </source>
</evidence>
<reference evidence="2 3" key="1">
    <citation type="submission" date="2024-02" db="EMBL/GenBank/DDBJ databases">
        <title>Deinococcus carri NBRC 110142.</title>
        <authorList>
            <person name="Ichikawa N."/>
            <person name="Katano-Makiyama Y."/>
            <person name="Hidaka K."/>
        </authorList>
    </citation>
    <scope>NUCLEOTIDE SEQUENCE [LARGE SCALE GENOMIC DNA]</scope>
    <source>
        <strain evidence="2 3">NBRC 110142</strain>
    </source>
</reference>
<feature type="compositionally biased region" description="Low complexity" evidence="1">
    <location>
        <begin position="99"/>
        <end position="115"/>
    </location>
</feature>
<dbReference type="EMBL" id="BAABRP010000009">
    <property type="protein sequence ID" value="GAA5513616.1"/>
    <property type="molecule type" value="Genomic_DNA"/>
</dbReference>
<name>A0ABP9W8E3_9DEIO</name>
<comment type="caution">
    <text evidence="2">The sequence shown here is derived from an EMBL/GenBank/DDBJ whole genome shotgun (WGS) entry which is preliminary data.</text>
</comment>
<gene>
    <name evidence="2" type="ORF">Dcar01_02360</name>
</gene>
<accession>A0ABP9W8E3</accession>
<dbReference type="InterPro" id="IPR036388">
    <property type="entry name" value="WH-like_DNA-bd_sf"/>
</dbReference>
<organism evidence="2 3">
    <name type="scientific">Deinococcus carri</name>
    <dbReference type="NCBI Taxonomy" id="1211323"/>
    <lineage>
        <taxon>Bacteria</taxon>
        <taxon>Thermotogati</taxon>
        <taxon>Deinococcota</taxon>
        <taxon>Deinococci</taxon>
        <taxon>Deinococcales</taxon>
        <taxon>Deinococcaceae</taxon>
        <taxon>Deinococcus</taxon>
    </lineage>
</organism>
<feature type="region of interest" description="Disordered" evidence="1">
    <location>
        <begin position="86"/>
        <end position="146"/>
    </location>
</feature>
<feature type="compositionally biased region" description="Pro residues" evidence="1">
    <location>
        <begin position="116"/>
        <end position="126"/>
    </location>
</feature>